<evidence type="ECO:0000313" key="3">
    <source>
        <dbReference type="Proteomes" id="UP000465360"/>
    </source>
</evidence>
<keyword evidence="1" id="KW-1133">Transmembrane helix</keyword>
<protein>
    <recommendedName>
        <fullName evidence="4">DoxX family protein</fullName>
    </recommendedName>
</protein>
<proteinExistence type="predicted"/>
<dbReference type="RefSeq" id="WP_163709065.1">
    <property type="nucleotide sequence ID" value="NZ_BLKZ01000001.1"/>
</dbReference>
<feature type="transmembrane region" description="Helical" evidence="1">
    <location>
        <begin position="12"/>
        <end position="33"/>
    </location>
</feature>
<sequence>MSLSGQTDRDWRVLVGALVVGIGLAHFVFPAHFDPINKIAFPENPRPYTYINGGFETLIGLTLLEARKRNRWKVVGVAYVSYLLLNLVRARAVPRLRVSASR</sequence>
<evidence type="ECO:0000256" key="1">
    <source>
        <dbReference type="SAM" id="Phobius"/>
    </source>
</evidence>
<evidence type="ECO:0000313" key="2">
    <source>
        <dbReference type="EMBL" id="GFG89163.1"/>
    </source>
</evidence>
<accession>A0A7I9YKY7</accession>
<keyword evidence="3" id="KW-1185">Reference proteome</keyword>
<comment type="caution">
    <text evidence="2">The sequence shown here is derived from an EMBL/GenBank/DDBJ whole genome shotgun (WGS) entry which is preliminary data.</text>
</comment>
<evidence type="ECO:0008006" key="4">
    <source>
        <dbReference type="Google" id="ProtNLM"/>
    </source>
</evidence>
<gene>
    <name evidence="2" type="ORF">MBOU_12050</name>
</gene>
<keyword evidence="1" id="KW-0812">Transmembrane</keyword>
<organism evidence="2 3">
    <name type="scientific">Mycobacterium bourgelatii</name>
    <dbReference type="NCBI Taxonomy" id="1273442"/>
    <lineage>
        <taxon>Bacteria</taxon>
        <taxon>Bacillati</taxon>
        <taxon>Actinomycetota</taxon>
        <taxon>Actinomycetes</taxon>
        <taxon>Mycobacteriales</taxon>
        <taxon>Mycobacteriaceae</taxon>
        <taxon>Mycobacterium</taxon>
    </lineage>
</organism>
<dbReference type="Proteomes" id="UP000465360">
    <property type="component" value="Unassembled WGS sequence"/>
</dbReference>
<reference evidence="2 3" key="1">
    <citation type="journal article" date="2019" name="Emerg. Microbes Infect.">
        <title>Comprehensive subspecies identification of 175 nontuberculous mycobacteria species based on 7547 genomic profiles.</title>
        <authorList>
            <person name="Matsumoto Y."/>
            <person name="Kinjo T."/>
            <person name="Motooka D."/>
            <person name="Nabeya D."/>
            <person name="Jung N."/>
            <person name="Uechi K."/>
            <person name="Horii T."/>
            <person name="Iida T."/>
            <person name="Fujita J."/>
            <person name="Nakamura S."/>
        </authorList>
    </citation>
    <scope>NUCLEOTIDE SEQUENCE [LARGE SCALE GENOMIC DNA]</scope>
    <source>
        <strain evidence="2 3">JCM 30725</strain>
    </source>
</reference>
<dbReference type="AlphaFoldDB" id="A0A7I9YKY7"/>
<name>A0A7I9YKY7_MYCBU</name>
<keyword evidence="1" id="KW-0472">Membrane</keyword>
<dbReference type="EMBL" id="BLKZ01000001">
    <property type="protein sequence ID" value="GFG89163.1"/>
    <property type="molecule type" value="Genomic_DNA"/>
</dbReference>